<dbReference type="PANTHER" id="PTHR33606:SF3">
    <property type="entry name" value="PROTEIN YCII"/>
    <property type="match status" value="1"/>
</dbReference>
<accession>A0A3G7UF46</accession>
<comment type="similarity">
    <text evidence="1">Belongs to the YciI family.</text>
</comment>
<evidence type="ECO:0000256" key="1">
    <source>
        <dbReference type="ARBA" id="ARBA00007689"/>
    </source>
</evidence>
<proteinExistence type="inferred from homology"/>
<dbReference type="InterPro" id="IPR051807">
    <property type="entry name" value="Sec-metab_biosynth-assoc"/>
</dbReference>
<feature type="domain" description="YCII-related" evidence="2">
    <location>
        <begin position="1"/>
        <end position="95"/>
    </location>
</feature>
<dbReference type="SUPFAM" id="SSF54909">
    <property type="entry name" value="Dimeric alpha+beta barrel"/>
    <property type="match status" value="1"/>
</dbReference>
<gene>
    <name evidence="3" type="ORF">C4K03_5044</name>
</gene>
<evidence type="ECO:0000313" key="3">
    <source>
        <dbReference type="EMBL" id="AZE57172.1"/>
    </source>
</evidence>
<dbReference type="Gene3D" id="3.30.70.1060">
    <property type="entry name" value="Dimeric alpha+beta barrel"/>
    <property type="match status" value="1"/>
</dbReference>
<sequence length="99" mass="10440">MLYAIIASDVANSLDKRLCVRPAHLERLKVLQAEGRLVLAGPHPAVESIDPGAAGFTGSLVVAEFASLADARAWADADPYVAAGVYAEVVIKPFKQVLP</sequence>
<protein>
    <submittedName>
        <fullName evidence="3">YciL protein</fullName>
    </submittedName>
</protein>
<evidence type="ECO:0000313" key="4">
    <source>
        <dbReference type="Proteomes" id="UP000268696"/>
    </source>
</evidence>
<name>A0A3G7UF46_9PSED</name>
<dbReference type="PANTHER" id="PTHR33606">
    <property type="entry name" value="PROTEIN YCII"/>
    <property type="match status" value="1"/>
</dbReference>
<dbReference type="Proteomes" id="UP000268696">
    <property type="component" value="Chromosome"/>
</dbReference>
<reference evidence="3 4" key="1">
    <citation type="submission" date="2018-03" db="EMBL/GenBank/DDBJ databases">
        <title>Diversity of phytobeneficial traits revealed by whole-genome analysis of worldwide-isolated phenazine-producing Pseudomonas spp.</title>
        <authorList>
            <person name="Biessy A."/>
            <person name="Novinscak A."/>
            <person name="Blom J."/>
            <person name="Leger G."/>
            <person name="Thomashow L.S."/>
            <person name="Cazorla F.M."/>
            <person name="Josic D."/>
            <person name="Filion M."/>
        </authorList>
    </citation>
    <scope>NUCLEOTIDE SEQUENCE [LARGE SCALE GENOMIC DNA]</scope>
    <source>
        <strain evidence="3 4">30B</strain>
    </source>
</reference>
<organism evidence="3 4">
    <name type="scientific">Pseudomonas synxantha</name>
    <dbReference type="NCBI Taxonomy" id="47883"/>
    <lineage>
        <taxon>Bacteria</taxon>
        <taxon>Pseudomonadati</taxon>
        <taxon>Pseudomonadota</taxon>
        <taxon>Gammaproteobacteria</taxon>
        <taxon>Pseudomonadales</taxon>
        <taxon>Pseudomonadaceae</taxon>
        <taxon>Pseudomonas</taxon>
    </lineage>
</organism>
<dbReference type="NCBIfam" id="NF008473">
    <property type="entry name" value="PRK11370.1"/>
    <property type="match status" value="1"/>
</dbReference>
<dbReference type="InterPro" id="IPR005545">
    <property type="entry name" value="YCII"/>
</dbReference>
<dbReference type="InterPro" id="IPR011008">
    <property type="entry name" value="Dimeric_a/b-barrel"/>
</dbReference>
<dbReference type="RefSeq" id="WP_124379256.1">
    <property type="nucleotide sequence ID" value="NZ_CP027754.1"/>
</dbReference>
<evidence type="ECO:0000259" key="2">
    <source>
        <dbReference type="Pfam" id="PF03795"/>
    </source>
</evidence>
<dbReference type="Pfam" id="PF03795">
    <property type="entry name" value="YCII"/>
    <property type="match status" value="1"/>
</dbReference>
<dbReference type="AlphaFoldDB" id="A0A3G7UF46"/>
<dbReference type="EMBL" id="CP027754">
    <property type="protein sequence ID" value="AZE57172.1"/>
    <property type="molecule type" value="Genomic_DNA"/>
</dbReference>